<comment type="caution">
    <text evidence="4">The sequence shown here is derived from an EMBL/GenBank/DDBJ whole genome shotgun (WGS) entry which is preliminary data.</text>
</comment>
<dbReference type="InterPro" id="IPR051796">
    <property type="entry name" value="ISF_SsuE-like"/>
</dbReference>
<reference evidence="4" key="1">
    <citation type="submission" date="2018-10" db="EMBL/GenBank/DDBJ databases">
        <title>Schaedlerella arabinophila gen. nov. sp. nov., isolated from the mouse intestinal tract and comparative analysis with the genome of the closely related altered Schaedler flora strain ASF502.</title>
        <authorList>
            <person name="Miyake S."/>
            <person name="Soh M."/>
            <person name="Seedorf H."/>
        </authorList>
    </citation>
    <scope>NUCLEOTIDE SEQUENCE [LARGE SCALE GENOMIC DNA]</scope>
    <source>
        <strain evidence="4">DSM 106076</strain>
    </source>
</reference>
<accession>A0A426DCP9</accession>
<feature type="domain" description="NADPH-dependent FMN reductase-like" evidence="3">
    <location>
        <begin position="1"/>
        <end position="123"/>
    </location>
</feature>
<keyword evidence="2" id="KW-0288">FMN</keyword>
<gene>
    <name evidence="4" type="ORF">EBB54_03645</name>
</gene>
<dbReference type="EMBL" id="RHJS01000002">
    <property type="protein sequence ID" value="RRK30576.1"/>
    <property type="molecule type" value="Genomic_DNA"/>
</dbReference>
<dbReference type="Proteomes" id="UP000274920">
    <property type="component" value="Unassembled WGS sequence"/>
</dbReference>
<dbReference type="Pfam" id="PF03358">
    <property type="entry name" value="FMN_red"/>
    <property type="match status" value="1"/>
</dbReference>
<sequence length="325" mass="35875">MKILGLSFGKKNANSDILTKEALYGAKEAYPDAEIKFINTQRLTIDRCIGCGACSMALERGKDNNCVIKDDFQMVEEEIRKADAVIVAAPVYVLQPVGQFKNLVDRFSCRHDVSAINWVLDKRRNGEMPGDPDAFPQERFKRRTVSYISVGGASTENWTSMGTATLHLFGFPVMMQVVANYNANSMGTIGNPYLDEELIGHMQEIGKRTAAALEMAPEDVEYYGPKGNGTCPVCHQNLLTVNGTTTVECPICGIEGKISIDGDKLHVEFSEAQQARARGTFAGLREHTTEIQGFGAICGPKIMANKALLDRQMDRIKNFDQYISE</sequence>
<keyword evidence="5" id="KW-1185">Reference proteome</keyword>
<keyword evidence="1" id="KW-0285">Flavoprotein</keyword>
<evidence type="ECO:0000256" key="2">
    <source>
        <dbReference type="ARBA" id="ARBA00022643"/>
    </source>
</evidence>
<dbReference type="InterPro" id="IPR005025">
    <property type="entry name" value="FMN_Rdtase-like_dom"/>
</dbReference>
<protein>
    <submittedName>
        <fullName evidence="4">Flavodoxin family protein</fullName>
    </submittedName>
</protein>
<dbReference type="InterPro" id="IPR029039">
    <property type="entry name" value="Flavoprotein-like_sf"/>
</dbReference>
<dbReference type="PANTHER" id="PTHR43278:SF4">
    <property type="entry name" value="NAD(P)H-DEPENDENT FMN-CONTAINING OXIDOREDUCTASE YWQN-RELATED"/>
    <property type="match status" value="1"/>
</dbReference>
<dbReference type="GO" id="GO:0016491">
    <property type="term" value="F:oxidoreductase activity"/>
    <property type="evidence" value="ECO:0007669"/>
    <property type="project" value="InterPro"/>
</dbReference>
<evidence type="ECO:0000313" key="4">
    <source>
        <dbReference type="EMBL" id="RRK30576.1"/>
    </source>
</evidence>
<evidence type="ECO:0000259" key="3">
    <source>
        <dbReference type="Pfam" id="PF03358"/>
    </source>
</evidence>
<organism evidence="4 5">
    <name type="scientific">Schaedlerella arabinosiphila</name>
    <dbReference type="NCBI Taxonomy" id="2044587"/>
    <lineage>
        <taxon>Bacteria</taxon>
        <taxon>Bacillati</taxon>
        <taxon>Bacillota</taxon>
        <taxon>Clostridia</taxon>
        <taxon>Lachnospirales</taxon>
        <taxon>Lachnospiraceae</taxon>
        <taxon>Schaedlerella</taxon>
    </lineage>
</organism>
<evidence type="ECO:0000256" key="1">
    <source>
        <dbReference type="ARBA" id="ARBA00022630"/>
    </source>
</evidence>
<dbReference type="Gene3D" id="3.40.50.360">
    <property type="match status" value="1"/>
</dbReference>
<dbReference type="PANTHER" id="PTHR43278">
    <property type="entry name" value="NAD(P)H-DEPENDENT FMN-CONTAINING OXIDOREDUCTASE YWQN-RELATED"/>
    <property type="match status" value="1"/>
</dbReference>
<evidence type="ECO:0000313" key="5">
    <source>
        <dbReference type="Proteomes" id="UP000274920"/>
    </source>
</evidence>
<name>A0A426DCP9_9FIRM</name>
<proteinExistence type="predicted"/>
<dbReference type="SUPFAM" id="SSF52218">
    <property type="entry name" value="Flavoproteins"/>
    <property type="match status" value="1"/>
</dbReference>
<dbReference type="AlphaFoldDB" id="A0A426DCP9"/>
<dbReference type="RefSeq" id="WP_125126387.1">
    <property type="nucleotide sequence ID" value="NZ_RHJS01000002.1"/>
</dbReference>